<keyword evidence="2" id="KW-1185">Reference proteome</keyword>
<organism evidence="1 2">
    <name type="scientific">Gemmata algarum</name>
    <dbReference type="NCBI Taxonomy" id="2975278"/>
    <lineage>
        <taxon>Bacteria</taxon>
        <taxon>Pseudomonadati</taxon>
        <taxon>Planctomycetota</taxon>
        <taxon>Planctomycetia</taxon>
        <taxon>Gemmatales</taxon>
        <taxon>Gemmataceae</taxon>
        <taxon>Gemmata</taxon>
    </lineage>
</organism>
<reference evidence="2" key="1">
    <citation type="journal article" date="2023" name="Mar. Drugs">
        <title>Gemmata algarum, a Novel Planctomycete Isolated from an Algal Mat, Displays Antimicrobial Activity.</title>
        <authorList>
            <person name="Kumar G."/>
            <person name="Kallscheuer N."/>
            <person name="Kashif M."/>
            <person name="Ahamad S."/>
            <person name="Jagadeeshwari U."/>
            <person name="Pannikurungottu S."/>
            <person name="Haufschild T."/>
            <person name="Kabuu M."/>
            <person name="Sasikala C."/>
            <person name="Jogler C."/>
            <person name="Ramana C."/>
        </authorList>
    </citation>
    <scope>NUCLEOTIDE SEQUENCE [LARGE SCALE GENOMIC DNA]</scope>
    <source>
        <strain evidence="2">JC673</strain>
    </source>
</reference>
<accession>A0ABU5EWX6</accession>
<dbReference type="RefSeq" id="WP_320685103.1">
    <property type="nucleotide sequence ID" value="NZ_JAXBLV010000013.1"/>
</dbReference>
<evidence type="ECO:0000313" key="2">
    <source>
        <dbReference type="Proteomes" id="UP001272242"/>
    </source>
</evidence>
<gene>
    <name evidence="1" type="ORF">R5W23_000855</name>
</gene>
<evidence type="ECO:0000313" key="1">
    <source>
        <dbReference type="EMBL" id="MDY3558134.1"/>
    </source>
</evidence>
<protein>
    <submittedName>
        <fullName evidence="1">Uncharacterized protein</fullName>
    </submittedName>
</protein>
<proteinExistence type="predicted"/>
<dbReference type="EMBL" id="JAXBLV010000013">
    <property type="protein sequence ID" value="MDY3558134.1"/>
    <property type="molecule type" value="Genomic_DNA"/>
</dbReference>
<sequence>MTGPLPHTNWSASVVAYAKHIGDTKRRMRDWMRLGIEERVQHYAVLAWKLKKRWERELKRRGRVCKR</sequence>
<dbReference type="Proteomes" id="UP001272242">
    <property type="component" value="Unassembled WGS sequence"/>
</dbReference>
<comment type="caution">
    <text evidence="1">The sequence shown here is derived from an EMBL/GenBank/DDBJ whole genome shotgun (WGS) entry which is preliminary data.</text>
</comment>
<name>A0ABU5EWX6_9BACT</name>